<comment type="caution">
    <text evidence="1">The sequence shown here is derived from an EMBL/GenBank/DDBJ whole genome shotgun (WGS) entry which is preliminary data.</text>
</comment>
<evidence type="ECO:0000313" key="2">
    <source>
        <dbReference type="Proteomes" id="UP001054945"/>
    </source>
</evidence>
<keyword evidence="2" id="KW-1185">Reference proteome</keyword>
<dbReference type="AlphaFoldDB" id="A0AAV4W566"/>
<gene>
    <name evidence="1" type="ORF">CEXT_777751</name>
</gene>
<sequence length="76" mass="8199">MVECSRRVWIKGLCRGSATEVGVRNLSKTGKNSAQCKQVGSKTTGGVVKGSEGEMIKKCSRHLKSTSALSSFIFFE</sequence>
<dbReference type="EMBL" id="BPLR01015567">
    <property type="protein sequence ID" value="GIY77014.1"/>
    <property type="molecule type" value="Genomic_DNA"/>
</dbReference>
<protein>
    <submittedName>
        <fullName evidence="1">Uncharacterized protein</fullName>
    </submittedName>
</protein>
<accession>A0AAV4W566</accession>
<organism evidence="1 2">
    <name type="scientific">Caerostris extrusa</name>
    <name type="common">Bark spider</name>
    <name type="synonym">Caerostris bankana</name>
    <dbReference type="NCBI Taxonomy" id="172846"/>
    <lineage>
        <taxon>Eukaryota</taxon>
        <taxon>Metazoa</taxon>
        <taxon>Ecdysozoa</taxon>
        <taxon>Arthropoda</taxon>
        <taxon>Chelicerata</taxon>
        <taxon>Arachnida</taxon>
        <taxon>Araneae</taxon>
        <taxon>Araneomorphae</taxon>
        <taxon>Entelegynae</taxon>
        <taxon>Araneoidea</taxon>
        <taxon>Araneidae</taxon>
        <taxon>Caerostris</taxon>
    </lineage>
</organism>
<reference evidence="1 2" key="1">
    <citation type="submission" date="2021-06" db="EMBL/GenBank/DDBJ databases">
        <title>Caerostris extrusa draft genome.</title>
        <authorList>
            <person name="Kono N."/>
            <person name="Arakawa K."/>
        </authorList>
    </citation>
    <scope>NUCLEOTIDE SEQUENCE [LARGE SCALE GENOMIC DNA]</scope>
</reference>
<evidence type="ECO:0000313" key="1">
    <source>
        <dbReference type="EMBL" id="GIY77014.1"/>
    </source>
</evidence>
<name>A0AAV4W566_CAEEX</name>
<dbReference type="Proteomes" id="UP001054945">
    <property type="component" value="Unassembled WGS sequence"/>
</dbReference>
<proteinExistence type="predicted"/>